<dbReference type="GO" id="GO:0005886">
    <property type="term" value="C:plasma membrane"/>
    <property type="evidence" value="ECO:0007669"/>
    <property type="project" value="UniProtKB-SubCell"/>
</dbReference>
<protein>
    <recommendedName>
        <fullName evidence="3">Sec translocon accessory complex subunit YajC</fullName>
    </recommendedName>
</protein>
<evidence type="ECO:0000256" key="6">
    <source>
        <dbReference type="ARBA" id="ARBA00022692"/>
    </source>
</evidence>
<keyword evidence="5" id="KW-1003">Cell membrane</keyword>
<proteinExistence type="inferred from homology"/>
<dbReference type="SMART" id="SM01323">
    <property type="entry name" value="YajC"/>
    <property type="match status" value="1"/>
</dbReference>
<dbReference type="PRINTS" id="PR01853">
    <property type="entry name" value="YAJCTRNLCASE"/>
</dbReference>
<dbReference type="Proteomes" id="UP000322214">
    <property type="component" value="Chromosome"/>
</dbReference>
<dbReference type="STRING" id="980251.GCA_001642875_04405"/>
<comment type="similarity">
    <text evidence="2">Belongs to the YajC family.</text>
</comment>
<keyword evidence="14" id="KW-1185">Reference proteome</keyword>
<feature type="signal peptide" evidence="12">
    <location>
        <begin position="1"/>
        <end position="19"/>
    </location>
</feature>
<sequence length="147" mass="15528" precursor="true">MYYLYSILCLLLVQTKATSAGNAAASAADSATGTTGAAGGAQTPPSFFDSMIYFLPAMLAMMLVYMLFMKPPAKGGRAGDLPELKKNDRVVTAGGIVGTVIKNDPDSDTTTLRVDDSGNTKMQFLTSSIVKVLSDEKDKEKASSDKK</sequence>
<dbReference type="Pfam" id="PF02699">
    <property type="entry name" value="YajC"/>
    <property type="match status" value="1"/>
</dbReference>
<dbReference type="AlphaFoldDB" id="A0A5B9PGC1"/>
<dbReference type="KEGG" id="mff:MFFC18_35470"/>
<evidence type="ECO:0000256" key="10">
    <source>
        <dbReference type="ARBA" id="ARBA00023136"/>
    </source>
</evidence>
<feature type="chain" id="PRO_5023023381" description="Sec translocon accessory complex subunit YajC" evidence="12">
    <location>
        <begin position="20"/>
        <end position="147"/>
    </location>
</feature>
<gene>
    <name evidence="13" type="ORF">MFFC18_35470</name>
</gene>
<keyword evidence="7" id="KW-0653">Protein transport</keyword>
<evidence type="ECO:0000256" key="4">
    <source>
        <dbReference type="ARBA" id="ARBA00022448"/>
    </source>
</evidence>
<keyword evidence="6 11" id="KW-0812">Transmembrane</keyword>
<evidence type="ECO:0000256" key="2">
    <source>
        <dbReference type="ARBA" id="ARBA00006742"/>
    </source>
</evidence>
<evidence type="ECO:0000313" key="13">
    <source>
        <dbReference type="EMBL" id="QEG23646.1"/>
    </source>
</evidence>
<keyword evidence="10 11" id="KW-0472">Membrane</keyword>
<feature type="transmembrane region" description="Helical" evidence="11">
    <location>
        <begin position="51"/>
        <end position="68"/>
    </location>
</feature>
<name>A0A5B9PGC1_9BACT</name>
<evidence type="ECO:0000256" key="11">
    <source>
        <dbReference type="SAM" id="Phobius"/>
    </source>
</evidence>
<dbReference type="RefSeq" id="WP_148618940.1">
    <property type="nucleotide sequence ID" value="NZ_CP042912.1"/>
</dbReference>
<evidence type="ECO:0000256" key="5">
    <source>
        <dbReference type="ARBA" id="ARBA00022475"/>
    </source>
</evidence>
<evidence type="ECO:0000256" key="7">
    <source>
        <dbReference type="ARBA" id="ARBA00022927"/>
    </source>
</evidence>
<organism evidence="13 14">
    <name type="scientific">Mariniblastus fucicola</name>
    <dbReference type="NCBI Taxonomy" id="980251"/>
    <lineage>
        <taxon>Bacteria</taxon>
        <taxon>Pseudomonadati</taxon>
        <taxon>Planctomycetota</taxon>
        <taxon>Planctomycetia</taxon>
        <taxon>Pirellulales</taxon>
        <taxon>Pirellulaceae</taxon>
        <taxon>Mariniblastus</taxon>
    </lineage>
</organism>
<dbReference type="PANTHER" id="PTHR33909:SF1">
    <property type="entry name" value="SEC TRANSLOCON ACCESSORY COMPLEX SUBUNIT YAJC"/>
    <property type="match status" value="1"/>
</dbReference>
<dbReference type="PANTHER" id="PTHR33909">
    <property type="entry name" value="SEC TRANSLOCON ACCESSORY COMPLEX SUBUNIT YAJC"/>
    <property type="match status" value="1"/>
</dbReference>
<accession>A0A5B9PGC1</accession>
<evidence type="ECO:0000256" key="1">
    <source>
        <dbReference type="ARBA" id="ARBA00004162"/>
    </source>
</evidence>
<keyword evidence="8 11" id="KW-1133">Transmembrane helix</keyword>
<keyword evidence="9" id="KW-0811">Translocation</keyword>
<evidence type="ECO:0000256" key="8">
    <source>
        <dbReference type="ARBA" id="ARBA00022989"/>
    </source>
</evidence>
<evidence type="ECO:0000256" key="12">
    <source>
        <dbReference type="SAM" id="SignalP"/>
    </source>
</evidence>
<dbReference type="GO" id="GO:0015031">
    <property type="term" value="P:protein transport"/>
    <property type="evidence" value="ECO:0007669"/>
    <property type="project" value="UniProtKB-KW"/>
</dbReference>
<evidence type="ECO:0000256" key="3">
    <source>
        <dbReference type="ARBA" id="ARBA00014962"/>
    </source>
</evidence>
<dbReference type="InterPro" id="IPR003849">
    <property type="entry name" value="Preprotein_translocase_YajC"/>
</dbReference>
<reference evidence="13 14" key="1">
    <citation type="submission" date="2019-08" db="EMBL/GenBank/DDBJ databases">
        <title>Deep-cultivation of Planctomycetes and their phenomic and genomic characterization uncovers novel biology.</title>
        <authorList>
            <person name="Wiegand S."/>
            <person name="Jogler M."/>
            <person name="Boedeker C."/>
            <person name="Pinto D."/>
            <person name="Vollmers J."/>
            <person name="Rivas-Marin E."/>
            <person name="Kohn T."/>
            <person name="Peeters S.H."/>
            <person name="Heuer A."/>
            <person name="Rast P."/>
            <person name="Oberbeckmann S."/>
            <person name="Bunk B."/>
            <person name="Jeske O."/>
            <person name="Meyerdierks A."/>
            <person name="Storesund J.E."/>
            <person name="Kallscheuer N."/>
            <person name="Luecker S."/>
            <person name="Lage O.M."/>
            <person name="Pohl T."/>
            <person name="Merkel B.J."/>
            <person name="Hornburger P."/>
            <person name="Mueller R.-W."/>
            <person name="Bruemmer F."/>
            <person name="Labrenz M."/>
            <person name="Spormann A.M."/>
            <person name="Op den Camp H."/>
            <person name="Overmann J."/>
            <person name="Amann R."/>
            <person name="Jetten M.S.M."/>
            <person name="Mascher T."/>
            <person name="Medema M.H."/>
            <person name="Devos D.P."/>
            <person name="Kaster A.-K."/>
            <person name="Ovreas L."/>
            <person name="Rohde M."/>
            <person name="Galperin M.Y."/>
            <person name="Jogler C."/>
        </authorList>
    </citation>
    <scope>NUCLEOTIDE SEQUENCE [LARGE SCALE GENOMIC DNA]</scope>
    <source>
        <strain evidence="13 14">FC18</strain>
    </source>
</reference>
<comment type="subcellular location">
    <subcellularLocation>
        <location evidence="1">Cell membrane</location>
        <topology evidence="1">Single-pass membrane protein</topology>
    </subcellularLocation>
</comment>
<keyword evidence="12" id="KW-0732">Signal</keyword>
<evidence type="ECO:0000256" key="9">
    <source>
        <dbReference type="ARBA" id="ARBA00023010"/>
    </source>
</evidence>
<evidence type="ECO:0000313" key="14">
    <source>
        <dbReference type="Proteomes" id="UP000322214"/>
    </source>
</evidence>
<dbReference type="EMBL" id="CP042912">
    <property type="protein sequence ID" value="QEG23646.1"/>
    <property type="molecule type" value="Genomic_DNA"/>
</dbReference>
<keyword evidence="4" id="KW-0813">Transport</keyword>